<dbReference type="SMART" id="SM00987">
    <property type="entry name" value="UreE_C"/>
    <property type="match status" value="1"/>
</dbReference>
<dbReference type="PANTHER" id="PTHR42160:SF1">
    <property type="entry name" value="URACIL-DNA GLYCOSYLASE SUPERFAMILY PROTEIN"/>
    <property type="match status" value="1"/>
</dbReference>
<dbReference type="SMART" id="SM00986">
    <property type="entry name" value="UDG"/>
    <property type="match status" value="1"/>
</dbReference>
<name>A0A521AWU6_SACCC</name>
<dbReference type="Proteomes" id="UP000319040">
    <property type="component" value="Unassembled WGS sequence"/>
</dbReference>
<dbReference type="AlphaFoldDB" id="A0A521AWU6"/>
<gene>
    <name evidence="2" type="ORF">SAMN06265379_101483</name>
</gene>
<protein>
    <submittedName>
        <fullName evidence="2">Uracil-DNA glycosylase</fullName>
    </submittedName>
</protein>
<accession>A0A521AWU6</accession>
<dbReference type="SUPFAM" id="SSF52141">
    <property type="entry name" value="Uracil-DNA glycosylase-like"/>
    <property type="match status" value="1"/>
</dbReference>
<dbReference type="InterPro" id="IPR005122">
    <property type="entry name" value="Uracil-DNA_glycosylase-like"/>
</dbReference>
<sequence>MIVGQAPGIKVHESGIPWADKSGDNLRKWLKVSEEQFYDTRLFAIIPMGFCYPGKGKSGDLPPRKECAPQWHEQLFRYMKNVKLVLLVGQYAQKYYLKENTAKNLTETVKQYKHYLPQYFPLPHPSPLNNRWQKKNPWFNKEVLPALSEHVAHILNAEN</sequence>
<proteinExistence type="predicted"/>
<dbReference type="EMBL" id="FXTB01000001">
    <property type="protein sequence ID" value="SMO39244.1"/>
    <property type="molecule type" value="Genomic_DNA"/>
</dbReference>
<evidence type="ECO:0000259" key="1">
    <source>
        <dbReference type="SMART" id="SM00986"/>
    </source>
</evidence>
<reference evidence="2 3" key="1">
    <citation type="submission" date="2017-05" db="EMBL/GenBank/DDBJ databases">
        <authorList>
            <person name="Varghese N."/>
            <person name="Submissions S."/>
        </authorList>
    </citation>
    <scope>NUCLEOTIDE SEQUENCE [LARGE SCALE GENOMIC DNA]</scope>
    <source>
        <strain evidence="2 3">DSM 27040</strain>
    </source>
</reference>
<dbReference type="Gene3D" id="3.40.470.10">
    <property type="entry name" value="Uracil-DNA glycosylase-like domain"/>
    <property type="match status" value="1"/>
</dbReference>
<dbReference type="PANTHER" id="PTHR42160">
    <property type="entry name" value="URACIL-DNA GLYCOSYLASE SUPERFAMILY PROTEIN"/>
    <property type="match status" value="1"/>
</dbReference>
<organism evidence="2 3">
    <name type="scientific">Saccharicrinis carchari</name>
    <dbReference type="NCBI Taxonomy" id="1168039"/>
    <lineage>
        <taxon>Bacteria</taxon>
        <taxon>Pseudomonadati</taxon>
        <taxon>Bacteroidota</taxon>
        <taxon>Bacteroidia</taxon>
        <taxon>Marinilabiliales</taxon>
        <taxon>Marinilabiliaceae</taxon>
        <taxon>Saccharicrinis</taxon>
    </lineage>
</organism>
<dbReference type="InterPro" id="IPR047124">
    <property type="entry name" value="HI_0220.2"/>
</dbReference>
<dbReference type="InterPro" id="IPR036895">
    <property type="entry name" value="Uracil-DNA_glycosylase-like_sf"/>
</dbReference>
<keyword evidence="3" id="KW-1185">Reference proteome</keyword>
<dbReference type="Pfam" id="PF03167">
    <property type="entry name" value="UDG"/>
    <property type="match status" value="1"/>
</dbReference>
<evidence type="ECO:0000313" key="2">
    <source>
        <dbReference type="EMBL" id="SMO39244.1"/>
    </source>
</evidence>
<evidence type="ECO:0000313" key="3">
    <source>
        <dbReference type="Proteomes" id="UP000319040"/>
    </source>
</evidence>
<feature type="domain" description="Uracil-DNA glycosylase-like" evidence="1">
    <location>
        <begin position="1"/>
        <end position="148"/>
    </location>
</feature>
<dbReference type="CDD" id="cd10033">
    <property type="entry name" value="UDG_like"/>
    <property type="match status" value="1"/>
</dbReference>